<dbReference type="PANTHER" id="PTHR30081">
    <property type="entry name" value="PROTEIN-EXPORT MEMBRANE PROTEIN SEC"/>
    <property type="match status" value="1"/>
</dbReference>
<dbReference type="NCBIfam" id="TIGR00966">
    <property type="entry name" value="transloc_SecF"/>
    <property type="match status" value="1"/>
</dbReference>
<dbReference type="AlphaFoldDB" id="A0AA37UCF4"/>
<dbReference type="Proteomes" id="UP001157160">
    <property type="component" value="Unassembled WGS sequence"/>
</dbReference>
<dbReference type="InterPro" id="IPR048634">
    <property type="entry name" value="SecD_SecF_C"/>
</dbReference>
<feature type="transmembrane region" description="Helical" evidence="10">
    <location>
        <begin position="83"/>
        <end position="102"/>
    </location>
</feature>
<keyword evidence="9 10" id="KW-0472">Membrane</keyword>
<accession>A0AA37UCF4</accession>
<evidence type="ECO:0000313" key="12">
    <source>
        <dbReference type="EMBL" id="GMA27625.1"/>
    </source>
</evidence>
<sequence length="268" mass="28183">MTAGEGGIDQSVATDAVLSVAPEAGPRVAVLGDSAVRVQTEQLTDDVSAQVSGALAEAYDVPRDSVSSSFIGASWGQDITLSALRGLGIFLVVATVFMAIYFRTWKMSIAAMASLVHDLILTVGVYGVLGFEITPAAVIGFLTILGYSLYDTVVVFDKIRENTTEDDGDQRNRTFAESVNLAVNQTLVRSINTAVVGALPVAAILVVGAFVLGAETLIDIALSLFVGTLVGTYSTIFIAAPTYTLLREKDEDVVKQTARILESRAAAA</sequence>
<keyword evidence="6" id="KW-0653">Protein transport</keyword>
<evidence type="ECO:0000256" key="3">
    <source>
        <dbReference type="ARBA" id="ARBA00022448"/>
    </source>
</evidence>
<keyword evidence="8" id="KW-0811">Translocation</keyword>
<evidence type="ECO:0000256" key="8">
    <source>
        <dbReference type="ARBA" id="ARBA00023010"/>
    </source>
</evidence>
<comment type="caution">
    <text evidence="12">The sequence shown here is derived from an EMBL/GenBank/DDBJ whole genome shotgun (WGS) entry which is preliminary data.</text>
</comment>
<dbReference type="InterPro" id="IPR022813">
    <property type="entry name" value="SecD/SecF_arch_bac"/>
</dbReference>
<evidence type="ECO:0000256" key="9">
    <source>
        <dbReference type="ARBA" id="ARBA00023136"/>
    </source>
</evidence>
<evidence type="ECO:0000313" key="13">
    <source>
        <dbReference type="Proteomes" id="UP001157160"/>
    </source>
</evidence>
<evidence type="ECO:0000259" key="11">
    <source>
        <dbReference type="Pfam" id="PF02355"/>
    </source>
</evidence>
<gene>
    <name evidence="12" type="ORF">GCM10025874_08780</name>
</gene>
<dbReference type="GO" id="GO:0006886">
    <property type="term" value="P:intracellular protein transport"/>
    <property type="evidence" value="ECO:0007669"/>
    <property type="project" value="InterPro"/>
</dbReference>
<dbReference type="EMBL" id="BSUL01000001">
    <property type="protein sequence ID" value="GMA27625.1"/>
    <property type="molecule type" value="Genomic_DNA"/>
</dbReference>
<comment type="subcellular location">
    <subcellularLocation>
        <location evidence="1">Cell membrane</location>
        <topology evidence="1">Multi-pass membrane protein</topology>
    </subcellularLocation>
</comment>
<feature type="transmembrane region" description="Helical" evidence="10">
    <location>
        <begin position="220"/>
        <end position="246"/>
    </location>
</feature>
<evidence type="ECO:0000256" key="7">
    <source>
        <dbReference type="ARBA" id="ARBA00022989"/>
    </source>
</evidence>
<dbReference type="Pfam" id="PF02355">
    <property type="entry name" value="SecD_SecF_C"/>
    <property type="match status" value="1"/>
</dbReference>
<dbReference type="InterPro" id="IPR022645">
    <property type="entry name" value="SecD/SecF_bac"/>
</dbReference>
<name>A0AA37UCF4_9MICO</name>
<dbReference type="InterPro" id="IPR005665">
    <property type="entry name" value="SecF_bac"/>
</dbReference>
<feature type="domain" description="Protein export membrane protein SecD/SecF C-terminal" evidence="11">
    <location>
        <begin position="62"/>
        <end position="248"/>
    </location>
</feature>
<dbReference type="PRINTS" id="PR01755">
    <property type="entry name" value="SECFTRNLCASE"/>
</dbReference>
<evidence type="ECO:0000256" key="6">
    <source>
        <dbReference type="ARBA" id="ARBA00022927"/>
    </source>
</evidence>
<keyword evidence="4" id="KW-1003">Cell membrane</keyword>
<reference evidence="12 13" key="1">
    <citation type="journal article" date="2014" name="Int. J. Syst. Evol. Microbiol.">
        <title>Complete genome sequence of Corynebacterium casei LMG S-19264T (=DSM 44701T), isolated from a smear-ripened cheese.</title>
        <authorList>
            <consortium name="US DOE Joint Genome Institute (JGI-PGF)"/>
            <person name="Walter F."/>
            <person name="Albersmeier A."/>
            <person name="Kalinowski J."/>
            <person name="Ruckert C."/>
        </authorList>
    </citation>
    <scope>NUCLEOTIDE SEQUENCE [LARGE SCALE GENOMIC DNA]</scope>
    <source>
        <strain evidence="12 13">NBRC 112289</strain>
    </source>
</reference>
<dbReference type="Gene3D" id="1.20.1640.10">
    <property type="entry name" value="Multidrug efflux transporter AcrB transmembrane domain"/>
    <property type="match status" value="1"/>
</dbReference>
<dbReference type="GO" id="GO:0005886">
    <property type="term" value="C:plasma membrane"/>
    <property type="evidence" value="ECO:0007669"/>
    <property type="project" value="UniProtKB-SubCell"/>
</dbReference>
<evidence type="ECO:0000256" key="5">
    <source>
        <dbReference type="ARBA" id="ARBA00022692"/>
    </source>
</evidence>
<keyword evidence="5 10" id="KW-0812">Transmembrane</keyword>
<evidence type="ECO:0000256" key="4">
    <source>
        <dbReference type="ARBA" id="ARBA00022475"/>
    </source>
</evidence>
<protein>
    <recommendedName>
        <fullName evidence="2">Protein translocase subunit SecF</fullName>
    </recommendedName>
</protein>
<organism evidence="12 13">
    <name type="scientific">Arenivirga flava</name>
    <dbReference type="NCBI Taxonomy" id="1930060"/>
    <lineage>
        <taxon>Bacteria</taxon>
        <taxon>Bacillati</taxon>
        <taxon>Actinomycetota</taxon>
        <taxon>Actinomycetes</taxon>
        <taxon>Micrococcales</taxon>
        <taxon>Microbacteriaceae</taxon>
        <taxon>Arenivirga</taxon>
    </lineage>
</organism>
<evidence type="ECO:0000256" key="10">
    <source>
        <dbReference type="SAM" id="Phobius"/>
    </source>
</evidence>
<dbReference type="SUPFAM" id="SSF82866">
    <property type="entry name" value="Multidrug efflux transporter AcrB transmembrane domain"/>
    <property type="match status" value="1"/>
</dbReference>
<keyword evidence="7 10" id="KW-1133">Transmembrane helix</keyword>
<feature type="transmembrane region" description="Helical" evidence="10">
    <location>
        <begin position="194"/>
        <end position="214"/>
    </location>
</feature>
<dbReference type="GO" id="GO:0015450">
    <property type="term" value="F:protein-transporting ATPase activity"/>
    <property type="evidence" value="ECO:0007669"/>
    <property type="project" value="InterPro"/>
</dbReference>
<keyword evidence="13" id="KW-1185">Reference proteome</keyword>
<evidence type="ECO:0000256" key="2">
    <source>
        <dbReference type="ARBA" id="ARBA00015792"/>
    </source>
</evidence>
<proteinExistence type="predicted"/>
<keyword evidence="3" id="KW-0813">Transport</keyword>
<dbReference type="PANTHER" id="PTHR30081:SF8">
    <property type="entry name" value="PROTEIN TRANSLOCASE SUBUNIT SECF"/>
    <property type="match status" value="1"/>
</dbReference>
<evidence type="ECO:0000256" key="1">
    <source>
        <dbReference type="ARBA" id="ARBA00004651"/>
    </source>
</evidence>